<evidence type="ECO:0000256" key="2">
    <source>
        <dbReference type="SAM" id="Phobius"/>
    </source>
</evidence>
<evidence type="ECO:0000313" key="4">
    <source>
        <dbReference type="Proteomes" id="UP000505377"/>
    </source>
</evidence>
<feature type="compositionally biased region" description="Pro residues" evidence="1">
    <location>
        <begin position="54"/>
        <end position="69"/>
    </location>
</feature>
<feature type="transmembrane region" description="Helical" evidence="2">
    <location>
        <begin position="6"/>
        <end position="27"/>
    </location>
</feature>
<evidence type="ECO:0000313" key="3">
    <source>
        <dbReference type="EMBL" id="QJY44409.1"/>
    </source>
</evidence>
<dbReference type="EMBL" id="CP053564">
    <property type="protein sequence ID" value="QJY44409.1"/>
    <property type="molecule type" value="Genomic_DNA"/>
</dbReference>
<gene>
    <name evidence="3" type="ORF">HOP40_11655</name>
</gene>
<dbReference type="KEGG" id="pbro:HOP40_11655"/>
<protein>
    <submittedName>
        <fullName evidence="3">Uncharacterized protein</fullName>
    </submittedName>
</protein>
<dbReference type="AlphaFoldDB" id="A0A6M6JD43"/>
<organism evidence="3 4">
    <name type="scientific">Pseudonocardia broussonetiae</name>
    <dbReference type="NCBI Taxonomy" id="2736640"/>
    <lineage>
        <taxon>Bacteria</taxon>
        <taxon>Bacillati</taxon>
        <taxon>Actinomycetota</taxon>
        <taxon>Actinomycetes</taxon>
        <taxon>Pseudonocardiales</taxon>
        <taxon>Pseudonocardiaceae</taxon>
        <taxon>Pseudonocardia</taxon>
    </lineage>
</organism>
<feature type="region of interest" description="Disordered" evidence="1">
    <location>
        <begin position="52"/>
        <end position="124"/>
    </location>
</feature>
<reference evidence="3 4" key="1">
    <citation type="submission" date="2020-05" db="EMBL/GenBank/DDBJ databases">
        <authorList>
            <person name="Mo P."/>
        </authorList>
    </citation>
    <scope>NUCLEOTIDE SEQUENCE [LARGE SCALE GENOMIC DNA]</scope>
    <source>
        <strain evidence="3 4">Gen01</strain>
    </source>
</reference>
<dbReference type="RefSeq" id="WP_172153783.1">
    <property type="nucleotide sequence ID" value="NZ_CP053564.1"/>
</dbReference>
<keyword evidence="2" id="KW-1133">Transmembrane helix</keyword>
<accession>A0A6M6JD43</accession>
<sequence length="124" mass="12946">MAWFVAQVWVLCAVAFLLGAAVTWLLFVRPLRRARPPEPAPEPVTAAVPVAVPAAPPAPPEDPPAPPVDPALAALDTPPVGPPERPGHRARAALDLLGVEPSGLAPPIPQQHGPTDDDEGRDPR</sequence>
<evidence type="ECO:0000256" key="1">
    <source>
        <dbReference type="SAM" id="MobiDB-lite"/>
    </source>
</evidence>
<dbReference type="Proteomes" id="UP000505377">
    <property type="component" value="Chromosome"/>
</dbReference>
<name>A0A6M6JD43_9PSEU</name>
<keyword evidence="4" id="KW-1185">Reference proteome</keyword>
<keyword evidence="2" id="KW-0472">Membrane</keyword>
<keyword evidence="2" id="KW-0812">Transmembrane</keyword>
<proteinExistence type="predicted"/>